<dbReference type="EMBL" id="CP060490">
    <property type="protein sequence ID" value="QNL43942.1"/>
    <property type="molecule type" value="Genomic_DNA"/>
</dbReference>
<evidence type="ECO:0000256" key="8">
    <source>
        <dbReference type="ARBA" id="ARBA00022958"/>
    </source>
</evidence>
<feature type="binding site" evidence="12">
    <location>
        <position position="218"/>
    </location>
    <ligand>
        <name>K(+)</name>
        <dbReference type="ChEBI" id="CHEBI:29103"/>
    </ligand>
</feature>
<evidence type="ECO:0000256" key="3">
    <source>
        <dbReference type="ARBA" id="ARBA00022448"/>
    </source>
</evidence>
<evidence type="ECO:0000256" key="2">
    <source>
        <dbReference type="ARBA" id="ARBA00009137"/>
    </source>
</evidence>
<dbReference type="GO" id="GO:0046872">
    <property type="term" value="F:metal ion binding"/>
    <property type="evidence" value="ECO:0007669"/>
    <property type="project" value="UniProtKB-KW"/>
</dbReference>
<dbReference type="InterPro" id="IPR004772">
    <property type="entry name" value="TrkH"/>
</dbReference>
<proteinExistence type="inferred from homology"/>
<dbReference type="InterPro" id="IPR003445">
    <property type="entry name" value="Cat_transpt"/>
</dbReference>
<feature type="binding site" evidence="12">
    <location>
        <position position="429"/>
    </location>
    <ligand>
        <name>K(+)</name>
        <dbReference type="ChEBI" id="CHEBI:29103"/>
    </ligand>
</feature>
<keyword evidence="8 12" id="KW-0630">Potassium</keyword>
<evidence type="ECO:0000256" key="11">
    <source>
        <dbReference type="ARBA" id="ARBA00023136"/>
    </source>
</evidence>
<feature type="transmembrane region" description="Helical" evidence="13">
    <location>
        <begin position="233"/>
        <end position="258"/>
    </location>
</feature>
<accession>A0A7G9B311</accession>
<evidence type="ECO:0000256" key="4">
    <source>
        <dbReference type="ARBA" id="ARBA00022475"/>
    </source>
</evidence>
<dbReference type="AlphaFoldDB" id="A0A7G9B311"/>
<dbReference type="Proteomes" id="UP000515960">
    <property type="component" value="Chromosome"/>
</dbReference>
<feature type="transmembrane region" description="Helical" evidence="13">
    <location>
        <begin position="68"/>
        <end position="89"/>
    </location>
</feature>
<feature type="transmembrane region" description="Helical" evidence="13">
    <location>
        <begin position="181"/>
        <end position="205"/>
    </location>
</feature>
<name>A0A7G9B311_9FIRM</name>
<feature type="transmembrane region" description="Helical" evidence="13">
    <location>
        <begin position="270"/>
        <end position="289"/>
    </location>
</feature>
<dbReference type="PANTHER" id="PTHR32024:SF2">
    <property type="entry name" value="TRK SYSTEM POTASSIUM UPTAKE PROTEIN TRKG-RELATED"/>
    <property type="match status" value="1"/>
</dbReference>
<feature type="binding site" evidence="12">
    <location>
        <position position="313"/>
    </location>
    <ligand>
        <name>K(+)</name>
        <dbReference type="ChEBI" id="CHEBI:29103"/>
    </ligand>
</feature>
<keyword evidence="12" id="KW-0479">Metal-binding</keyword>
<dbReference type="PIRSF" id="PIRSF006247">
    <property type="entry name" value="TrkH"/>
    <property type="match status" value="1"/>
</dbReference>
<evidence type="ECO:0000256" key="12">
    <source>
        <dbReference type="PIRSR" id="PIRSR006247-1"/>
    </source>
</evidence>
<keyword evidence="6" id="KW-0633">Potassium transport</keyword>
<keyword evidence="11 13" id="KW-0472">Membrane</keyword>
<reference evidence="14 15" key="1">
    <citation type="submission" date="2020-08" db="EMBL/GenBank/DDBJ databases">
        <authorList>
            <person name="Liu C."/>
            <person name="Sun Q."/>
        </authorList>
    </citation>
    <scope>NUCLEOTIDE SEQUENCE [LARGE SCALE GENOMIC DNA]</scope>
    <source>
        <strain evidence="14 15">NSJ-62</strain>
    </source>
</reference>
<dbReference type="PANTHER" id="PTHR32024">
    <property type="entry name" value="TRK SYSTEM POTASSIUM UPTAKE PROTEIN TRKG-RELATED"/>
    <property type="match status" value="1"/>
</dbReference>
<evidence type="ECO:0000256" key="6">
    <source>
        <dbReference type="ARBA" id="ARBA00022538"/>
    </source>
</evidence>
<organism evidence="14 15">
    <name type="scientific">Oscillibacter hominis</name>
    <dbReference type="NCBI Taxonomy" id="2763056"/>
    <lineage>
        <taxon>Bacteria</taxon>
        <taxon>Bacillati</taxon>
        <taxon>Bacillota</taxon>
        <taxon>Clostridia</taxon>
        <taxon>Eubacteriales</taxon>
        <taxon>Oscillospiraceae</taxon>
        <taxon>Oscillibacter</taxon>
    </lineage>
</organism>
<dbReference type="GO" id="GO:0005886">
    <property type="term" value="C:plasma membrane"/>
    <property type="evidence" value="ECO:0007669"/>
    <property type="project" value="UniProtKB-SubCell"/>
</dbReference>
<feature type="binding site" evidence="12">
    <location>
        <position position="109"/>
    </location>
    <ligand>
        <name>K(+)</name>
        <dbReference type="ChEBI" id="CHEBI:29103"/>
    </ligand>
</feature>
<dbReference type="GO" id="GO:0015379">
    <property type="term" value="F:potassium:chloride symporter activity"/>
    <property type="evidence" value="ECO:0007669"/>
    <property type="project" value="InterPro"/>
</dbReference>
<evidence type="ECO:0000256" key="13">
    <source>
        <dbReference type="SAM" id="Phobius"/>
    </source>
</evidence>
<dbReference type="RefSeq" id="WP_187332522.1">
    <property type="nucleotide sequence ID" value="NZ_CP060490.1"/>
</dbReference>
<keyword evidence="9 13" id="KW-1133">Transmembrane helix</keyword>
<evidence type="ECO:0000256" key="5">
    <source>
        <dbReference type="ARBA" id="ARBA00022519"/>
    </source>
</evidence>
<feature type="binding site" evidence="12">
    <location>
        <position position="110"/>
    </location>
    <ligand>
        <name>K(+)</name>
        <dbReference type="ChEBI" id="CHEBI:29103"/>
    </ligand>
</feature>
<dbReference type="KEGG" id="ohi:H8790_10865"/>
<sequence length="498" mass="54721">MNYRMVGFILGRILLVESALMLLPLVVTLAYGESAVFAFCLPIVLSALCGAALGIRTPKNTAIYAKEGLVIVALSWLVMSLFGALPFYLCGSFSSYVDCFFETVSGFTTTGASILTEVESLEHGILFWRSFTHWVGGMGVLVFVMAILPLAGGRSVHLLRAEVPGPSVGKLVSRLGNTAKILYGIYIVLTLIEVLLLLAGGMSLFDSLIHSFGSAGTGGFSNRNLSVGAYDNAYFDVVIGTFMLLFGVNFNLYYFLLLRRFQEVFRSEELKVYLGIVFASVMMIAVNLLRFYDTFLQCLRYAFFQVSSIITTTGYATADFEQWPSFSKTILVILMFIGASAGSTGGGIKVARIVILCKSSYRDLQRMLHPHAVTTVRFEGKPLDEKTLRGTYVFFSIYMGIFALSILLLSLEHFDLITTFTAVTACINNIGPGLSLVGPMGNYSGFSDLGKLLLSFDMLVGRLEIFPVLMLLAPSVWKKPRRFSPSKKPCPYEIEEDA</sequence>
<feature type="binding site" evidence="12">
    <location>
        <position position="312"/>
    </location>
    <ligand>
        <name>K(+)</name>
        <dbReference type="ChEBI" id="CHEBI:29103"/>
    </ligand>
</feature>
<feature type="transmembrane region" description="Helical" evidence="13">
    <location>
        <begin position="458"/>
        <end position="477"/>
    </location>
</feature>
<feature type="transmembrane region" description="Helical" evidence="13">
    <location>
        <begin position="36"/>
        <end position="56"/>
    </location>
</feature>
<keyword evidence="7 13" id="KW-0812">Transmembrane</keyword>
<evidence type="ECO:0000256" key="10">
    <source>
        <dbReference type="ARBA" id="ARBA00023065"/>
    </source>
</evidence>
<evidence type="ECO:0000256" key="1">
    <source>
        <dbReference type="ARBA" id="ARBA00004429"/>
    </source>
</evidence>
<comment type="subcellular location">
    <subcellularLocation>
        <location evidence="1">Cell inner membrane</location>
        <topology evidence="1">Multi-pass membrane protein</topology>
    </subcellularLocation>
</comment>
<gene>
    <name evidence="14" type="ORF">H8790_10865</name>
</gene>
<keyword evidence="5" id="KW-0997">Cell inner membrane</keyword>
<feature type="transmembrane region" description="Helical" evidence="13">
    <location>
        <begin position="131"/>
        <end position="151"/>
    </location>
</feature>
<keyword evidence="15" id="KW-1185">Reference proteome</keyword>
<feature type="transmembrane region" description="Helical" evidence="13">
    <location>
        <begin position="9"/>
        <end position="30"/>
    </location>
</feature>
<feature type="transmembrane region" description="Helical" evidence="13">
    <location>
        <begin position="330"/>
        <end position="355"/>
    </location>
</feature>
<evidence type="ECO:0000313" key="15">
    <source>
        <dbReference type="Proteomes" id="UP000515960"/>
    </source>
</evidence>
<protein>
    <submittedName>
        <fullName evidence="14">TrkH family potassium uptake protein</fullName>
    </submittedName>
</protein>
<evidence type="ECO:0000256" key="7">
    <source>
        <dbReference type="ARBA" id="ARBA00022692"/>
    </source>
</evidence>
<dbReference type="Pfam" id="PF02386">
    <property type="entry name" value="TrkH"/>
    <property type="match status" value="1"/>
</dbReference>
<keyword evidence="3" id="KW-0813">Transport</keyword>
<keyword evidence="10" id="KW-0406">Ion transport</keyword>
<keyword evidence="4" id="KW-1003">Cell membrane</keyword>
<evidence type="ECO:0000256" key="9">
    <source>
        <dbReference type="ARBA" id="ARBA00022989"/>
    </source>
</evidence>
<comment type="similarity">
    <text evidence="2">Belongs to the TrkH potassium transport family.</text>
</comment>
<feature type="transmembrane region" description="Helical" evidence="13">
    <location>
        <begin position="391"/>
        <end position="409"/>
    </location>
</feature>
<evidence type="ECO:0000313" key="14">
    <source>
        <dbReference type="EMBL" id="QNL43942.1"/>
    </source>
</evidence>